<name>E6K884_9BACT</name>
<evidence type="ECO:0000313" key="1">
    <source>
        <dbReference type="EMBL" id="EFU30384.1"/>
    </source>
</evidence>
<gene>
    <name evidence="1" type="ORF">HMPREF6485_1663</name>
</gene>
<proteinExistence type="predicted"/>
<dbReference type="HOGENOM" id="CLU_3064725_0_0_10"/>
<keyword evidence="2" id="KW-1185">Reference proteome</keyword>
<reference evidence="1 2" key="1">
    <citation type="submission" date="2010-10" db="EMBL/GenBank/DDBJ databases">
        <authorList>
            <person name="Muzny D."/>
            <person name="Qin X."/>
            <person name="Deng J."/>
            <person name="Jiang H."/>
            <person name="Liu Y."/>
            <person name="Qu J."/>
            <person name="Song X.-Z."/>
            <person name="Zhang L."/>
            <person name="Thornton R."/>
            <person name="Coyle M."/>
            <person name="Francisco L."/>
            <person name="Jackson L."/>
            <person name="Javaid M."/>
            <person name="Korchina V."/>
            <person name="Kovar C."/>
            <person name="Mata R."/>
            <person name="Mathew T."/>
            <person name="Ngo R."/>
            <person name="Nguyen L."/>
            <person name="Nguyen N."/>
            <person name="Okwuonu G."/>
            <person name="Ongeri F."/>
            <person name="Pham C."/>
            <person name="Simmons D."/>
            <person name="Wilczek-Boney K."/>
            <person name="Hale W."/>
            <person name="Jakkamsetti A."/>
            <person name="Pham P."/>
            <person name="Ruth R."/>
            <person name="San Lucas F."/>
            <person name="Warren J."/>
            <person name="Zhang J."/>
            <person name="Zhao Z."/>
            <person name="Zhou C."/>
            <person name="Zhu D."/>
            <person name="Lee S."/>
            <person name="Bess C."/>
            <person name="Blankenburg K."/>
            <person name="Forbes L."/>
            <person name="Fu Q."/>
            <person name="Gubbala S."/>
            <person name="Hirani K."/>
            <person name="Jayaseelan J.C."/>
            <person name="Lara F."/>
            <person name="Munidasa M."/>
            <person name="Palculict T."/>
            <person name="Patil S."/>
            <person name="Pu L.-L."/>
            <person name="Saada N."/>
            <person name="Tang L."/>
            <person name="Weissenberger G."/>
            <person name="Zhu Y."/>
            <person name="Hemphill L."/>
            <person name="Shang Y."/>
            <person name="Youmans B."/>
            <person name="Ayvaz T."/>
            <person name="Ross M."/>
            <person name="Santibanez J."/>
            <person name="Aqrawi P."/>
            <person name="Gross S."/>
            <person name="Joshi V."/>
            <person name="Fowler G."/>
            <person name="Nazareth L."/>
            <person name="Reid J."/>
            <person name="Worley K."/>
            <person name="Petrosino J."/>
            <person name="Highlander S."/>
            <person name="Gibbs R."/>
        </authorList>
    </citation>
    <scope>NUCLEOTIDE SEQUENCE [LARGE SCALE GENOMIC DNA]</scope>
    <source>
        <strain evidence="1 2">ATCC 33574</strain>
    </source>
</reference>
<protein>
    <submittedName>
        <fullName evidence="1">Uncharacterized protein</fullName>
    </submittedName>
</protein>
<dbReference type="Proteomes" id="UP000003112">
    <property type="component" value="Unassembled WGS sequence"/>
</dbReference>
<evidence type="ECO:0000313" key="2">
    <source>
        <dbReference type="Proteomes" id="UP000003112"/>
    </source>
</evidence>
<dbReference type="AlphaFoldDB" id="E6K884"/>
<organism evidence="1 2">
    <name type="scientific">Segatella buccae ATCC 33574</name>
    <dbReference type="NCBI Taxonomy" id="873513"/>
    <lineage>
        <taxon>Bacteria</taxon>
        <taxon>Pseudomonadati</taxon>
        <taxon>Bacteroidota</taxon>
        <taxon>Bacteroidia</taxon>
        <taxon>Bacteroidales</taxon>
        <taxon>Prevotellaceae</taxon>
        <taxon>Segatella</taxon>
    </lineage>
</organism>
<sequence length="53" mass="6069">MAAWQEFTFQKGHIPLFLSLLMPKDYGGSIANGSLLININLHEIFKFQLFLSK</sequence>
<comment type="caution">
    <text evidence="1">The sequence shown here is derived from an EMBL/GenBank/DDBJ whole genome shotgun (WGS) entry which is preliminary data.</text>
</comment>
<accession>E6K884</accession>
<dbReference type="STRING" id="873513.HMPREF6485_1663"/>
<dbReference type="EMBL" id="AEPD01000028">
    <property type="protein sequence ID" value="EFU30384.1"/>
    <property type="molecule type" value="Genomic_DNA"/>
</dbReference>